<name>A0ABX1S4P5_9PSEU</name>
<dbReference type="Pfam" id="PF02272">
    <property type="entry name" value="DHHA1"/>
    <property type="match status" value="1"/>
</dbReference>
<dbReference type="PANTHER" id="PTHR47618">
    <property type="entry name" value="BIFUNCTIONAL OLIGORIBONUCLEASE AND PAP PHOSPHATASE NRNA"/>
    <property type="match status" value="1"/>
</dbReference>
<gene>
    <name evidence="3" type="ORF">HF526_01770</name>
</gene>
<accession>A0ABX1S4P5</accession>
<dbReference type="InterPro" id="IPR038763">
    <property type="entry name" value="DHH_sf"/>
</dbReference>
<dbReference type="Gene3D" id="3.10.310.30">
    <property type="match status" value="1"/>
</dbReference>
<dbReference type="InterPro" id="IPR003156">
    <property type="entry name" value="DHHA1_dom"/>
</dbReference>
<sequence length="341" mass="34924">MTAVADALTADIDTAAALLASAHDVTLLAHVQPDADALGSALALGIALRRRGASVRVSFAEPDRMPESLRPLDVLGLVVPADEVPAEPEVLVACDTASIGRLGALAGRVSTAGATVLIDHHASNTGFGTHRIVDASVEATAVLAHRVLEAMGEPLDAAIATCLYAGLVTDTVGFRTAGPAAYRLAATLVEAGVQVEPLVRRIMDTHPFEWFAALAGVLGDTALDPDAAAGLGLVHAVVPAALVERFRSEEIDGVIDEIRGTAEAEVAAVLKQVGPRRWSVSMRAKGRIDLAAAAVALGGGGHRNAAGFTREGTPDEVLADLRSALTPDRVSDHNPISAAGG</sequence>
<dbReference type="PANTHER" id="PTHR47618:SF1">
    <property type="entry name" value="BIFUNCTIONAL OLIGORIBONUCLEASE AND PAP PHOSPHATASE NRNA"/>
    <property type="match status" value="1"/>
</dbReference>
<evidence type="ECO:0000313" key="3">
    <source>
        <dbReference type="EMBL" id="NMH96060.1"/>
    </source>
</evidence>
<reference evidence="3 4" key="1">
    <citation type="submission" date="2020-04" db="EMBL/GenBank/DDBJ databases">
        <authorList>
            <person name="Klaysubun C."/>
            <person name="Duangmal K."/>
            <person name="Lipun K."/>
        </authorList>
    </citation>
    <scope>NUCLEOTIDE SEQUENCE [LARGE SCALE GENOMIC DNA]</scope>
    <source>
        <strain evidence="3 4">K10HN5</strain>
    </source>
</reference>
<dbReference type="RefSeq" id="WP_169379422.1">
    <property type="nucleotide sequence ID" value="NZ_JAAXLA010000002.1"/>
</dbReference>
<dbReference type="Gene3D" id="3.90.1640.10">
    <property type="entry name" value="inorganic pyrophosphatase (n-terminal core)"/>
    <property type="match status" value="1"/>
</dbReference>
<dbReference type="Pfam" id="PF01368">
    <property type="entry name" value="DHH"/>
    <property type="match status" value="1"/>
</dbReference>
<evidence type="ECO:0000259" key="1">
    <source>
        <dbReference type="Pfam" id="PF01368"/>
    </source>
</evidence>
<evidence type="ECO:0000313" key="4">
    <source>
        <dbReference type="Proteomes" id="UP000820669"/>
    </source>
</evidence>
<proteinExistence type="predicted"/>
<dbReference type="InterPro" id="IPR051319">
    <property type="entry name" value="Oligoribo/pAp-PDE_c-di-AMP_PDE"/>
</dbReference>
<organism evidence="3 4">
    <name type="scientific">Pseudonocardia acidicola</name>
    <dbReference type="NCBI Taxonomy" id="2724939"/>
    <lineage>
        <taxon>Bacteria</taxon>
        <taxon>Bacillati</taxon>
        <taxon>Actinomycetota</taxon>
        <taxon>Actinomycetes</taxon>
        <taxon>Pseudonocardiales</taxon>
        <taxon>Pseudonocardiaceae</taxon>
        <taxon>Pseudonocardia</taxon>
    </lineage>
</organism>
<keyword evidence="4" id="KW-1185">Reference proteome</keyword>
<protein>
    <submittedName>
        <fullName evidence="3">Bifunctional oligoribonuclease/PAP phosphatase NrnA</fullName>
    </submittedName>
</protein>
<feature type="domain" description="DDH" evidence="1">
    <location>
        <begin position="25"/>
        <end position="166"/>
    </location>
</feature>
<dbReference type="InterPro" id="IPR001667">
    <property type="entry name" value="DDH_dom"/>
</dbReference>
<feature type="domain" description="DHHA1" evidence="2">
    <location>
        <begin position="244"/>
        <end position="322"/>
    </location>
</feature>
<dbReference type="Proteomes" id="UP000820669">
    <property type="component" value="Unassembled WGS sequence"/>
</dbReference>
<dbReference type="EMBL" id="JAAXLA010000002">
    <property type="protein sequence ID" value="NMH96060.1"/>
    <property type="molecule type" value="Genomic_DNA"/>
</dbReference>
<comment type="caution">
    <text evidence="3">The sequence shown here is derived from an EMBL/GenBank/DDBJ whole genome shotgun (WGS) entry which is preliminary data.</text>
</comment>
<dbReference type="SUPFAM" id="SSF64182">
    <property type="entry name" value="DHH phosphoesterases"/>
    <property type="match status" value="1"/>
</dbReference>
<evidence type="ECO:0000259" key="2">
    <source>
        <dbReference type="Pfam" id="PF02272"/>
    </source>
</evidence>